<dbReference type="Proteomes" id="UP000549009">
    <property type="component" value="Unassembled WGS sequence"/>
</dbReference>
<proteinExistence type="predicted"/>
<accession>A0A7W8B3S1</accession>
<dbReference type="GO" id="GO:0006310">
    <property type="term" value="P:DNA recombination"/>
    <property type="evidence" value="ECO:0007669"/>
    <property type="project" value="UniProtKB-KW"/>
</dbReference>
<dbReference type="Gene3D" id="1.10.443.10">
    <property type="entry name" value="Intergrase catalytic core"/>
    <property type="match status" value="1"/>
</dbReference>
<evidence type="ECO:0000256" key="1">
    <source>
        <dbReference type="ARBA" id="ARBA00023172"/>
    </source>
</evidence>
<dbReference type="InterPro" id="IPR013762">
    <property type="entry name" value="Integrase-like_cat_sf"/>
</dbReference>
<dbReference type="SUPFAM" id="SSF56349">
    <property type="entry name" value="DNA breaking-rejoining enzymes"/>
    <property type="match status" value="1"/>
</dbReference>
<evidence type="ECO:0000313" key="3">
    <source>
        <dbReference type="Proteomes" id="UP000549009"/>
    </source>
</evidence>
<keyword evidence="1" id="KW-0233">DNA recombination</keyword>
<dbReference type="RefSeq" id="WP_221516056.1">
    <property type="nucleotide sequence ID" value="NZ_JACHJD010000041.1"/>
</dbReference>
<gene>
    <name evidence="2" type="ORF">FHS40_008964</name>
</gene>
<organism evidence="2 3">
    <name type="scientific">Streptomyces spectabilis</name>
    <dbReference type="NCBI Taxonomy" id="68270"/>
    <lineage>
        <taxon>Bacteria</taxon>
        <taxon>Bacillati</taxon>
        <taxon>Actinomycetota</taxon>
        <taxon>Actinomycetes</taxon>
        <taxon>Kitasatosporales</taxon>
        <taxon>Streptomycetaceae</taxon>
        <taxon>Streptomyces</taxon>
    </lineage>
</organism>
<keyword evidence="3" id="KW-1185">Reference proteome</keyword>
<dbReference type="AlphaFoldDB" id="A0A7W8B3S1"/>
<name>A0A7W8B3S1_STRST</name>
<dbReference type="GO" id="GO:0003677">
    <property type="term" value="F:DNA binding"/>
    <property type="evidence" value="ECO:0007669"/>
    <property type="project" value="InterPro"/>
</dbReference>
<dbReference type="InterPro" id="IPR011010">
    <property type="entry name" value="DNA_brk_join_enz"/>
</dbReference>
<dbReference type="GO" id="GO:0015074">
    <property type="term" value="P:DNA integration"/>
    <property type="evidence" value="ECO:0007669"/>
    <property type="project" value="InterPro"/>
</dbReference>
<protein>
    <submittedName>
        <fullName evidence="2">Integrase</fullName>
    </submittedName>
</protein>
<reference evidence="2 3" key="1">
    <citation type="submission" date="2020-08" db="EMBL/GenBank/DDBJ databases">
        <title>Genomic Encyclopedia of Type Strains, Phase III (KMG-III): the genomes of soil and plant-associated and newly described type strains.</title>
        <authorList>
            <person name="Whitman W."/>
        </authorList>
    </citation>
    <scope>NUCLEOTIDE SEQUENCE [LARGE SCALE GENOMIC DNA]</scope>
    <source>
        <strain evidence="2 3">CECT 3146</strain>
    </source>
</reference>
<evidence type="ECO:0000313" key="2">
    <source>
        <dbReference type="EMBL" id="MBB5109834.1"/>
    </source>
</evidence>
<sequence>MRPLCDRLRREHTPSLEVFADPAKFATLAGSKSIASVVRTILVWLTRLGATPESESRRDVWDLYIFTGQGGTLDFTGISQPRLREAVKMWAYDDLPRRRGARPHTAVQPYVLAMTRLSESLRLQREDDGDHPALLHRGDIVAFCNRLAFLAGNGTISARTRSHIVRDVALVLTRIRTLGLTHPGQVMEGLPAGFRLQREDTPDEPEDTEAGKDLPDAVMRQLCDHLDALEQTIGREVRVGTELLMDTGRRPEEIRQLALDCLAQDPDGSPVLVYDNFKSCRPGCRLPIAKATAALIASQQEHVRTLFPHTPDSELKLPPTGRKNPHGTKAIYSISEGHRTWVDSLPDLLVPVTMQDGTGPVTRLLPFDKARIYPYAYRHTYAQRHADAGVAPDVLKELMDHTDLKVTQNYYRVSQERRREAVERVVALQFDRHGTRVWRKAQSLLDSEHVRRAIGEVSVPYGVCQEPSNVAAGGQSCPIRFRCVGCDHFRTDVSYLPDLQTYLADLLPSRERLRSAFEADDCARSEARPSEEEIRRVRRLIARVKADLGDLSAEEQAQIEAAVAVVRRSRSVLLGMPRIGQPLPDVRPRRSA</sequence>
<comment type="caution">
    <text evidence="2">The sequence shown here is derived from an EMBL/GenBank/DDBJ whole genome shotgun (WGS) entry which is preliminary data.</text>
</comment>
<dbReference type="EMBL" id="JACHJD010000041">
    <property type="protein sequence ID" value="MBB5109834.1"/>
    <property type="molecule type" value="Genomic_DNA"/>
</dbReference>